<evidence type="ECO:0000313" key="4">
    <source>
        <dbReference type="Proteomes" id="UP000070133"/>
    </source>
</evidence>
<name>A0A139GXY3_9PEZI</name>
<evidence type="ECO:0000313" key="3">
    <source>
        <dbReference type="EMBL" id="KXS95075.1"/>
    </source>
</evidence>
<gene>
    <name evidence="3" type="ORF">AC578_9598</name>
</gene>
<protein>
    <submittedName>
        <fullName evidence="3">Uncharacterized protein</fullName>
    </submittedName>
</protein>
<organism evidence="3 4">
    <name type="scientific">Pseudocercospora eumusae</name>
    <dbReference type="NCBI Taxonomy" id="321146"/>
    <lineage>
        <taxon>Eukaryota</taxon>
        <taxon>Fungi</taxon>
        <taxon>Dikarya</taxon>
        <taxon>Ascomycota</taxon>
        <taxon>Pezizomycotina</taxon>
        <taxon>Dothideomycetes</taxon>
        <taxon>Dothideomycetidae</taxon>
        <taxon>Mycosphaerellales</taxon>
        <taxon>Mycosphaerellaceae</taxon>
        <taxon>Pseudocercospora</taxon>
    </lineage>
</organism>
<comment type="caution">
    <text evidence="3">The sequence shown here is derived from an EMBL/GenBank/DDBJ whole genome shotgun (WGS) entry which is preliminary data.</text>
</comment>
<dbReference type="EMBL" id="LFZN01000234">
    <property type="protein sequence ID" value="KXS95075.1"/>
    <property type="molecule type" value="Genomic_DNA"/>
</dbReference>
<sequence>MFEVSPAQSAEREASEAEAVRNELQTLNEFLEMKTRKISGVADGCDSGYAAMWAQFALAEIERNKDSLGASIVATQKDFADRRAELDRLEKAAIAEMLAEDSEYQKSAGERLERDIVLAGADHSVPFEDQVEMDDADSDSGPSELDDSASQATLEQSKGMPADHDVEFL</sequence>
<dbReference type="AlphaFoldDB" id="A0A139GXY3"/>
<feature type="coiled-coil region" evidence="1">
    <location>
        <begin position="7"/>
        <end position="34"/>
    </location>
</feature>
<evidence type="ECO:0000256" key="1">
    <source>
        <dbReference type="SAM" id="Coils"/>
    </source>
</evidence>
<feature type="region of interest" description="Disordered" evidence="2">
    <location>
        <begin position="123"/>
        <end position="169"/>
    </location>
</feature>
<evidence type="ECO:0000256" key="2">
    <source>
        <dbReference type="SAM" id="MobiDB-lite"/>
    </source>
</evidence>
<proteinExistence type="predicted"/>
<dbReference type="Proteomes" id="UP000070133">
    <property type="component" value="Unassembled WGS sequence"/>
</dbReference>
<dbReference type="OrthoDB" id="5324651at2759"/>
<feature type="compositionally biased region" description="Acidic residues" evidence="2">
    <location>
        <begin position="129"/>
        <end position="138"/>
    </location>
</feature>
<accession>A0A139GXY3</accession>
<reference evidence="3 4" key="1">
    <citation type="submission" date="2015-07" db="EMBL/GenBank/DDBJ databases">
        <title>Comparative genomics of the Sigatoka disease complex on banana suggests a link between parallel evolutionary changes in Pseudocercospora fijiensis and Pseudocercospora eumusae and increased virulence on the banana host.</title>
        <authorList>
            <person name="Chang T.-C."/>
            <person name="Salvucci A."/>
            <person name="Crous P.W."/>
            <person name="Stergiopoulos I."/>
        </authorList>
    </citation>
    <scope>NUCLEOTIDE SEQUENCE [LARGE SCALE GENOMIC DNA]</scope>
    <source>
        <strain evidence="3 4">CBS 114824</strain>
    </source>
</reference>
<keyword evidence="4" id="KW-1185">Reference proteome</keyword>
<keyword evidence="1" id="KW-0175">Coiled coil</keyword>